<comment type="similarity">
    <text evidence="2 5">Belongs to the Ap4A hydrolase family.</text>
</comment>
<dbReference type="HAMAP" id="MF_00199">
    <property type="entry name" value="ApaH"/>
    <property type="match status" value="1"/>
</dbReference>
<proteinExistence type="inferred from homology"/>
<dbReference type="NCBIfam" id="NF001204">
    <property type="entry name" value="PRK00166.1"/>
    <property type="match status" value="1"/>
</dbReference>
<dbReference type="CDD" id="cd07422">
    <property type="entry name" value="MPP_ApaH"/>
    <property type="match status" value="1"/>
</dbReference>
<dbReference type="Proteomes" id="UP001589891">
    <property type="component" value="Unassembled WGS sequence"/>
</dbReference>
<dbReference type="RefSeq" id="WP_376944334.1">
    <property type="nucleotide sequence ID" value="NZ_CP171449.1"/>
</dbReference>
<dbReference type="GO" id="GO:0008803">
    <property type="term" value="F:bis(5'-nucleosyl)-tetraphosphatase (symmetrical) activity"/>
    <property type="evidence" value="ECO:0007669"/>
    <property type="project" value="UniProtKB-EC"/>
</dbReference>
<name>A0ABV6SJN0_AZOPA</name>
<feature type="domain" description="Calcineurin-like phosphoesterase" evidence="6">
    <location>
        <begin position="1"/>
        <end position="175"/>
    </location>
</feature>
<dbReference type="InterPro" id="IPR029052">
    <property type="entry name" value="Metallo-depent_PP-like"/>
</dbReference>
<dbReference type="SUPFAM" id="SSF56300">
    <property type="entry name" value="Metallo-dependent phosphatases"/>
    <property type="match status" value="1"/>
</dbReference>
<comment type="caution">
    <text evidence="7">The sequence shown here is derived from an EMBL/GenBank/DDBJ whole genome shotgun (WGS) entry which is preliminary data.</text>
</comment>
<dbReference type="PANTHER" id="PTHR40942:SF4">
    <property type="entry name" value="CYTOCHROME C5"/>
    <property type="match status" value="1"/>
</dbReference>
<evidence type="ECO:0000259" key="6">
    <source>
        <dbReference type="Pfam" id="PF00149"/>
    </source>
</evidence>
<evidence type="ECO:0000313" key="8">
    <source>
        <dbReference type="Proteomes" id="UP001589891"/>
    </source>
</evidence>
<evidence type="ECO:0000256" key="1">
    <source>
        <dbReference type="ARBA" id="ARBA00003413"/>
    </source>
</evidence>
<dbReference type="InterPro" id="IPR004843">
    <property type="entry name" value="Calcineurin-like_PHP"/>
</dbReference>
<dbReference type="PANTHER" id="PTHR40942">
    <property type="match status" value="1"/>
</dbReference>
<dbReference type="Pfam" id="PF00149">
    <property type="entry name" value="Metallophos"/>
    <property type="match status" value="1"/>
</dbReference>
<dbReference type="InterPro" id="IPR004617">
    <property type="entry name" value="ApaH"/>
</dbReference>
<comment type="function">
    <text evidence="1 5">Hydrolyzes diadenosine 5',5'''-P1,P4-tetraphosphate to yield ADP.</text>
</comment>
<accession>A0ABV6SJN0</accession>
<dbReference type="EMBL" id="JBHLSS010000045">
    <property type="protein sequence ID" value="MFC0709428.1"/>
    <property type="molecule type" value="Genomic_DNA"/>
</dbReference>
<gene>
    <name evidence="5" type="primary">apaH</name>
    <name evidence="7" type="ORF">ACFFGX_07405</name>
</gene>
<evidence type="ECO:0000313" key="7">
    <source>
        <dbReference type="EMBL" id="MFC0709428.1"/>
    </source>
</evidence>
<evidence type="ECO:0000256" key="5">
    <source>
        <dbReference type="HAMAP-Rule" id="MF_00199"/>
    </source>
</evidence>
<keyword evidence="8" id="KW-1185">Reference proteome</keyword>
<dbReference type="PIRSF" id="PIRSF000903">
    <property type="entry name" value="B5n-ttraPtase_sm"/>
    <property type="match status" value="1"/>
</dbReference>
<comment type="catalytic activity">
    <reaction evidence="4 5">
        <text>P(1),P(4)-bis(5'-adenosyl) tetraphosphate + H2O = 2 ADP + 2 H(+)</text>
        <dbReference type="Rhea" id="RHEA:24252"/>
        <dbReference type="ChEBI" id="CHEBI:15377"/>
        <dbReference type="ChEBI" id="CHEBI:15378"/>
        <dbReference type="ChEBI" id="CHEBI:58141"/>
        <dbReference type="ChEBI" id="CHEBI:456216"/>
        <dbReference type="EC" id="3.6.1.41"/>
    </reaction>
</comment>
<sequence length="277" mass="31066">MAVYATGDLQGCLEPLKCLLDRVAFEPGRDRLWLTGDLVNRGPQSLETLRFIHGMRDSVTTVLGNHDLHLLAVAHDIERLKKSDTLREILEAPDRDLLLDWLRWQKLLHHDGERGILLVHAGIPPQWSLKKALRLAAEVEEVLRDDSRLPQFLDSMYGNEPLRWNGRLRGTARLRTIANYFTQMRFCTADGTLDLKSKEGLGSAPYGFAPWFSHPRRKTRGQKILFGHWAALEGHCDEPGVIALDTGCVWGGALTLLNLDTGEYHRCACDGAKGNAG</sequence>
<dbReference type="Gene3D" id="3.60.21.10">
    <property type="match status" value="1"/>
</dbReference>
<evidence type="ECO:0000256" key="4">
    <source>
        <dbReference type="ARBA" id="ARBA00049417"/>
    </source>
</evidence>
<evidence type="ECO:0000256" key="3">
    <source>
        <dbReference type="ARBA" id="ARBA00022801"/>
    </source>
</evidence>
<reference evidence="7 8" key="1">
    <citation type="submission" date="2024-09" db="EMBL/GenBank/DDBJ databases">
        <authorList>
            <person name="Sun Q."/>
            <person name="Mori K."/>
        </authorList>
    </citation>
    <scope>NUCLEOTIDE SEQUENCE [LARGE SCALE GENOMIC DNA]</scope>
    <source>
        <strain evidence="7 8">NCAIM B.01794</strain>
    </source>
</reference>
<dbReference type="NCBIfam" id="TIGR00668">
    <property type="entry name" value="apaH"/>
    <property type="match status" value="1"/>
</dbReference>
<dbReference type="EC" id="3.6.1.41" evidence="5"/>
<keyword evidence="3 5" id="KW-0378">Hydrolase</keyword>
<protein>
    <recommendedName>
        <fullName evidence="5">Bis(5'-nucleosyl)-tetraphosphatase, symmetrical</fullName>
        <ecNumber evidence="5">3.6.1.41</ecNumber>
    </recommendedName>
    <alternativeName>
        <fullName evidence="5">Ap4A hydrolase</fullName>
    </alternativeName>
    <alternativeName>
        <fullName evidence="5">Diadenosine 5',5'''-P1,P4-tetraphosphate pyrophosphohydrolase</fullName>
    </alternativeName>
    <alternativeName>
        <fullName evidence="5">Diadenosine tetraphosphatase</fullName>
    </alternativeName>
</protein>
<organism evidence="7 8">
    <name type="scientific">Azorhizophilus paspali</name>
    <name type="common">Azotobacter paspali</name>
    <dbReference type="NCBI Taxonomy" id="69963"/>
    <lineage>
        <taxon>Bacteria</taxon>
        <taxon>Pseudomonadati</taxon>
        <taxon>Pseudomonadota</taxon>
        <taxon>Gammaproteobacteria</taxon>
        <taxon>Pseudomonadales</taxon>
        <taxon>Pseudomonadaceae</taxon>
        <taxon>Azorhizophilus</taxon>
    </lineage>
</organism>
<evidence type="ECO:0000256" key="2">
    <source>
        <dbReference type="ARBA" id="ARBA00005419"/>
    </source>
</evidence>